<organism evidence="10 11">
    <name type="scientific">Cudoniella acicularis</name>
    <dbReference type="NCBI Taxonomy" id="354080"/>
    <lineage>
        <taxon>Eukaryota</taxon>
        <taxon>Fungi</taxon>
        <taxon>Dikarya</taxon>
        <taxon>Ascomycota</taxon>
        <taxon>Pezizomycotina</taxon>
        <taxon>Leotiomycetes</taxon>
        <taxon>Helotiales</taxon>
        <taxon>Tricladiaceae</taxon>
        <taxon>Cudoniella</taxon>
    </lineage>
</organism>
<accession>A0A8H4W3V9</accession>
<feature type="compositionally biased region" description="Polar residues" evidence="8">
    <location>
        <begin position="38"/>
        <end position="50"/>
    </location>
</feature>
<dbReference type="EC" id="3.4.19.12" evidence="7"/>
<evidence type="ECO:0000256" key="2">
    <source>
        <dbReference type="ARBA" id="ARBA00022670"/>
    </source>
</evidence>
<keyword evidence="3 6" id="KW-0833">Ubl conjugation pathway</keyword>
<dbReference type="AlphaFoldDB" id="A0A8H4W3V9"/>
<dbReference type="GO" id="GO:0006511">
    <property type="term" value="P:ubiquitin-dependent protein catabolic process"/>
    <property type="evidence" value="ECO:0007669"/>
    <property type="project" value="UniProtKB-UniRule"/>
</dbReference>
<comment type="catalytic activity">
    <reaction evidence="1 6 7">
        <text>Thiol-dependent hydrolysis of ester, thioester, amide, peptide and isopeptide bonds formed by the C-terminal Gly of ubiquitin (a 76-residue protein attached to proteins as an intracellular targeting signal).</text>
        <dbReference type="EC" id="3.4.19.12"/>
    </reaction>
</comment>
<feature type="site" description="Transition state stabilizer" evidence="6">
    <location>
        <position position="185"/>
    </location>
</feature>
<dbReference type="GO" id="GO:0016579">
    <property type="term" value="P:protein deubiquitination"/>
    <property type="evidence" value="ECO:0007669"/>
    <property type="project" value="TreeGrafter"/>
</dbReference>
<name>A0A8H4W3V9_9HELO</name>
<feature type="active site" description="Proton donor" evidence="6">
    <location>
        <position position="292"/>
    </location>
</feature>
<dbReference type="GO" id="GO:0005737">
    <property type="term" value="C:cytoplasm"/>
    <property type="evidence" value="ECO:0007669"/>
    <property type="project" value="TreeGrafter"/>
</dbReference>
<evidence type="ECO:0000256" key="1">
    <source>
        <dbReference type="ARBA" id="ARBA00000707"/>
    </source>
</evidence>
<reference evidence="10 11" key="1">
    <citation type="submission" date="2020-03" db="EMBL/GenBank/DDBJ databases">
        <title>Draft Genome Sequence of Cudoniella acicularis.</title>
        <authorList>
            <person name="Buettner E."/>
            <person name="Kellner H."/>
        </authorList>
    </citation>
    <scope>NUCLEOTIDE SEQUENCE [LARGE SCALE GENOMIC DNA]</scope>
    <source>
        <strain evidence="10 11">DSM 108380</strain>
    </source>
</reference>
<proteinExistence type="inferred from homology"/>
<evidence type="ECO:0000256" key="4">
    <source>
        <dbReference type="ARBA" id="ARBA00022801"/>
    </source>
</evidence>
<evidence type="ECO:0000313" key="11">
    <source>
        <dbReference type="Proteomes" id="UP000566819"/>
    </source>
</evidence>
<feature type="domain" description="UCH catalytic" evidence="9">
    <location>
        <begin position="107"/>
        <end position="352"/>
    </location>
</feature>
<keyword evidence="2 6" id="KW-0645">Protease</keyword>
<evidence type="ECO:0000256" key="6">
    <source>
        <dbReference type="PROSITE-ProRule" id="PRU01393"/>
    </source>
</evidence>
<feature type="compositionally biased region" description="Acidic residues" evidence="8">
    <location>
        <begin position="1"/>
        <end position="10"/>
    </location>
</feature>
<dbReference type="Proteomes" id="UP000566819">
    <property type="component" value="Unassembled WGS sequence"/>
</dbReference>
<evidence type="ECO:0000256" key="5">
    <source>
        <dbReference type="ARBA" id="ARBA00022807"/>
    </source>
</evidence>
<dbReference type="EMBL" id="JAAMPI010000316">
    <property type="protein sequence ID" value="KAF4632787.1"/>
    <property type="molecule type" value="Genomic_DNA"/>
</dbReference>
<feature type="site" description="Important for enzyme activity" evidence="6">
    <location>
        <position position="307"/>
    </location>
</feature>
<protein>
    <recommendedName>
        <fullName evidence="7">Ubiquitin carboxyl-terminal hydrolase</fullName>
        <ecNumber evidence="7">3.4.19.12</ecNumber>
    </recommendedName>
</protein>
<keyword evidence="4 6" id="KW-0378">Hydrolase</keyword>
<feature type="region of interest" description="Disordered" evidence="8">
    <location>
        <begin position="265"/>
        <end position="286"/>
    </location>
</feature>
<evidence type="ECO:0000259" key="9">
    <source>
        <dbReference type="PROSITE" id="PS52048"/>
    </source>
</evidence>
<dbReference type="PROSITE" id="PS52048">
    <property type="entry name" value="UCH_DOMAIN"/>
    <property type="match status" value="1"/>
</dbReference>
<dbReference type="FunFam" id="3.40.532.10:FF:000010">
    <property type="entry name" value="Ubiquitin carboxyl-terminal hydrolase"/>
    <property type="match status" value="1"/>
</dbReference>
<dbReference type="PRINTS" id="PR00707">
    <property type="entry name" value="UBCTHYDRLASE"/>
</dbReference>
<comment type="caution">
    <text evidence="10">The sequence shown here is derived from an EMBL/GenBank/DDBJ whole genome shotgun (WGS) entry which is preliminary data.</text>
</comment>
<dbReference type="SUPFAM" id="SSF54001">
    <property type="entry name" value="Cysteine proteinases"/>
    <property type="match status" value="1"/>
</dbReference>
<dbReference type="OrthoDB" id="1924260at2759"/>
<feature type="region of interest" description="Disordered" evidence="8">
    <location>
        <begin position="1"/>
        <end position="53"/>
    </location>
</feature>
<dbReference type="PANTHER" id="PTHR10589">
    <property type="entry name" value="UBIQUITIN CARBOXYL-TERMINAL HYDROLASE"/>
    <property type="match status" value="1"/>
</dbReference>
<evidence type="ECO:0000313" key="10">
    <source>
        <dbReference type="EMBL" id="KAF4632787.1"/>
    </source>
</evidence>
<sequence length="502" mass="57368">MAEENQEMNMDDTPHSTPALVRRSSRIRASSSPPSETYPKSLSSDASFHNPSAEDDVLDHELKAPKRALPARKSKLAKNLNHTNGISFDIAKAMRPVGNEERLDWRGWVELESDPAFFNFILREYGLKGVKVEEVLGLDDDMLGFLNKPVHGLIFLFKYREEEEEDEVDLEEPETCPEHVWFANQTTNNACATIALLNIVMNVSNADLSEAMTTFKEKTRGLDPAYRGKRLSCDDFIRNIHNSFARRLDMLNSDLILQNEFEKRQRAKKSSKRRKTTKNRRKKKDEEDPGFHFIAYVPIDGTVWRLDGLQRQPINLGDSGDDWISVARANIYERIVQYEEDGVQFNLLSLCQSPLQTIPTKIAQNLKAILAIEANLNITLPEWKSFVESNVSFDLNELSASLAVPRDIFDGAAIRESSKKILERGESDANFLLEHRQNLINDHEALQSSYHNEVALIERQNEEAESRRQDHTPAVFQATKTITEARILKELVLEMRKNGQMK</sequence>
<keyword evidence="5 6" id="KW-0788">Thiol protease</keyword>
<gene>
    <name evidence="10" type="ORF">G7Y89_g5327</name>
</gene>
<comment type="similarity">
    <text evidence="6 7">Belongs to the peptidase C12 family.</text>
</comment>
<evidence type="ECO:0000256" key="3">
    <source>
        <dbReference type="ARBA" id="ARBA00022786"/>
    </source>
</evidence>
<evidence type="ECO:0000256" key="7">
    <source>
        <dbReference type="RuleBase" id="RU361215"/>
    </source>
</evidence>
<keyword evidence="11" id="KW-1185">Reference proteome</keyword>
<dbReference type="Gene3D" id="3.40.532.10">
    <property type="entry name" value="Peptidase C12, ubiquitin carboxyl-terminal hydrolase"/>
    <property type="match status" value="1"/>
</dbReference>
<dbReference type="InterPro" id="IPR001578">
    <property type="entry name" value="Peptidase_C12_UCH"/>
</dbReference>
<feature type="compositionally biased region" description="Basic residues" evidence="8">
    <location>
        <begin position="265"/>
        <end position="283"/>
    </location>
</feature>
<evidence type="ECO:0000256" key="8">
    <source>
        <dbReference type="SAM" id="MobiDB-lite"/>
    </source>
</evidence>
<dbReference type="PANTHER" id="PTHR10589:SF29">
    <property type="entry name" value="UBIQUITIN CARBOXYL-TERMINAL HYDROLASE"/>
    <property type="match status" value="1"/>
</dbReference>
<dbReference type="InterPro" id="IPR038765">
    <property type="entry name" value="Papain-like_cys_pep_sf"/>
</dbReference>
<dbReference type="GO" id="GO:0004843">
    <property type="term" value="F:cysteine-type deubiquitinase activity"/>
    <property type="evidence" value="ECO:0007669"/>
    <property type="project" value="UniProtKB-UniRule"/>
</dbReference>
<feature type="active site" description="Nucleophile" evidence="6">
    <location>
        <position position="191"/>
    </location>
</feature>
<dbReference type="InterPro" id="IPR036959">
    <property type="entry name" value="Peptidase_C12_UCH_sf"/>
</dbReference>
<dbReference type="Pfam" id="PF01088">
    <property type="entry name" value="Peptidase_C12"/>
    <property type="match status" value="1"/>
</dbReference>